<gene>
    <name evidence="1" type="ORF">CYK21_00155</name>
</gene>
<dbReference type="Proteomes" id="UP000235073">
    <property type="component" value="Unassembled WGS sequence"/>
</dbReference>
<reference evidence="1 2" key="1">
    <citation type="submission" date="2017-12" db="EMBL/GenBank/DDBJ databases">
        <title>Phylogenetic diversity of female urinary microbiome.</title>
        <authorList>
            <person name="Thomas-White K."/>
            <person name="Wolfe A.J."/>
        </authorList>
    </citation>
    <scope>NUCLEOTIDE SEQUENCE [LARGE SCALE GENOMIC DNA]</scope>
    <source>
        <strain evidence="1 2">UMB0733</strain>
    </source>
</reference>
<evidence type="ECO:0000313" key="2">
    <source>
        <dbReference type="Proteomes" id="UP000235073"/>
    </source>
</evidence>
<name>A0A2I1YI66_STRMC</name>
<dbReference type="EMBL" id="PKIB01000001">
    <property type="protein sequence ID" value="PLA54568.1"/>
    <property type="molecule type" value="Genomic_DNA"/>
</dbReference>
<protein>
    <submittedName>
        <fullName evidence="1">Uncharacterized protein</fullName>
    </submittedName>
</protein>
<comment type="caution">
    <text evidence="1">The sequence shown here is derived from an EMBL/GenBank/DDBJ whole genome shotgun (WGS) entry which is preliminary data.</text>
</comment>
<evidence type="ECO:0000313" key="1">
    <source>
        <dbReference type="EMBL" id="PLA54568.1"/>
    </source>
</evidence>
<dbReference type="AlphaFoldDB" id="A0A2I1YI66"/>
<proteinExistence type="predicted"/>
<accession>A0A2I1YI66</accession>
<organism evidence="1 2">
    <name type="scientific">Streptococcus macedonicus</name>
    <name type="common">Streptococcus gallolyticus macedonicus</name>
    <dbReference type="NCBI Taxonomy" id="59310"/>
    <lineage>
        <taxon>Bacteria</taxon>
        <taxon>Bacillati</taxon>
        <taxon>Bacillota</taxon>
        <taxon>Bacilli</taxon>
        <taxon>Lactobacillales</taxon>
        <taxon>Streptococcaceae</taxon>
        <taxon>Streptococcus</taxon>
    </lineage>
</organism>
<dbReference type="RefSeq" id="WP_101774116.1">
    <property type="nucleotide sequence ID" value="NZ_PKIB01000001.1"/>
</dbReference>
<sequence>MDIDDILIKTINKSVDDNFNVNHQFISYVVEELNQADLGITNEQGQHLINVLEYVSKQSAQSGAIAAIKALIEAGLISDQ</sequence>